<dbReference type="RefSeq" id="WP_102735715.1">
    <property type="nucleotide sequence ID" value="NZ_PJKN01000004.1"/>
</dbReference>
<reference evidence="3 4" key="1">
    <citation type="journal article" date="2017" name="BMC Genomics">
        <title>Genome sequencing of 39 Akkermansia muciniphila isolates reveals its population structure, genomic and functional diverisity, and global distribution in mammalian gut microbiotas.</title>
        <authorList>
            <person name="Guo X."/>
            <person name="Li S."/>
            <person name="Zhang J."/>
            <person name="Wu F."/>
            <person name="Li X."/>
            <person name="Wu D."/>
            <person name="Zhang M."/>
            <person name="Ou Z."/>
            <person name="Jie Z."/>
            <person name="Yan Q."/>
            <person name="Li P."/>
            <person name="Yi J."/>
            <person name="Peng Y."/>
        </authorList>
    </citation>
    <scope>NUCLEOTIDE SEQUENCE [LARGE SCALE GENOMIC DNA]</scope>
    <source>
        <strain evidence="3 4">GP43</strain>
    </source>
</reference>
<keyword evidence="1" id="KW-0175">Coiled coil</keyword>
<feature type="transmembrane region" description="Helical" evidence="2">
    <location>
        <begin position="186"/>
        <end position="206"/>
    </location>
</feature>
<keyword evidence="2" id="KW-0472">Membrane</keyword>
<dbReference type="Gene3D" id="2.180.10.10">
    <property type="entry name" value="RHS repeat-associated core"/>
    <property type="match status" value="1"/>
</dbReference>
<evidence type="ECO:0000313" key="4">
    <source>
        <dbReference type="Proteomes" id="UP000235914"/>
    </source>
</evidence>
<dbReference type="NCBIfam" id="TIGR03696">
    <property type="entry name" value="Rhs_assc_core"/>
    <property type="match status" value="1"/>
</dbReference>
<feature type="coiled-coil region" evidence="1">
    <location>
        <begin position="206"/>
        <end position="259"/>
    </location>
</feature>
<dbReference type="Proteomes" id="UP000235914">
    <property type="component" value="Unassembled WGS sequence"/>
</dbReference>
<keyword evidence="2" id="KW-1133">Transmembrane helix</keyword>
<sequence length="268" mass="30815">MSRKRFIYHGYLQIAELDAADASESAEPVLCKTYLWDPLEPVATRILAMSVFDETGTCVEDLYFTHDALKNTTALFGILAGRRALYEYGPYGSTVKMEGNAAEVNPFRFSSEYFDKETGLVQYNFRYYNPKDGRWISRDLINLIDFRINISNYFNIVGFNKNLIDKNNNQYSFISNKFYLIDKYGLFGWLGVVGLVLGVGLFIYALKKLADSVDEEKKTAEDAQDAYDRGDYDEWAKCCDKLQEKRREKCKKAAEAAEKGLKLLKPRR</sequence>
<organism evidence="3 4">
    <name type="scientific">Akkermansia muciniphila</name>
    <dbReference type="NCBI Taxonomy" id="239935"/>
    <lineage>
        <taxon>Bacteria</taxon>
        <taxon>Pseudomonadati</taxon>
        <taxon>Verrucomicrobiota</taxon>
        <taxon>Verrucomicrobiia</taxon>
        <taxon>Verrucomicrobiales</taxon>
        <taxon>Akkermansiaceae</taxon>
        <taxon>Akkermansia</taxon>
    </lineage>
</organism>
<name>A0AAP8NLT5_9BACT</name>
<protein>
    <recommendedName>
        <fullName evidence="5">RHS repeat-associated core domain-containing protein</fullName>
    </recommendedName>
</protein>
<dbReference type="PANTHER" id="PTHR32305:SF15">
    <property type="entry name" value="PROTEIN RHSA-RELATED"/>
    <property type="match status" value="1"/>
</dbReference>
<evidence type="ECO:0000313" key="3">
    <source>
        <dbReference type="EMBL" id="PNC55924.1"/>
    </source>
</evidence>
<accession>A0AAP8NLT5</accession>
<dbReference type="PANTHER" id="PTHR32305">
    <property type="match status" value="1"/>
</dbReference>
<dbReference type="EMBL" id="PJKN01000004">
    <property type="protein sequence ID" value="PNC55924.1"/>
    <property type="molecule type" value="Genomic_DNA"/>
</dbReference>
<evidence type="ECO:0000256" key="1">
    <source>
        <dbReference type="SAM" id="Coils"/>
    </source>
</evidence>
<keyword evidence="2" id="KW-0812">Transmembrane</keyword>
<dbReference type="AlphaFoldDB" id="A0AAP8NLT5"/>
<evidence type="ECO:0008006" key="5">
    <source>
        <dbReference type="Google" id="ProtNLM"/>
    </source>
</evidence>
<gene>
    <name evidence="3" type="ORF">CXU09_07495</name>
</gene>
<dbReference type="InterPro" id="IPR050708">
    <property type="entry name" value="T6SS_VgrG/RHS"/>
</dbReference>
<dbReference type="InterPro" id="IPR022385">
    <property type="entry name" value="Rhs_assc_core"/>
</dbReference>
<comment type="caution">
    <text evidence="3">The sequence shown here is derived from an EMBL/GenBank/DDBJ whole genome shotgun (WGS) entry which is preliminary data.</text>
</comment>
<evidence type="ECO:0000256" key="2">
    <source>
        <dbReference type="SAM" id="Phobius"/>
    </source>
</evidence>
<proteinExistence type="predicted"/>